<feature type="transmembrane region" description="Helical" evidence="8">
    <location>
        <begin position="261"/>
        <end position="279"/>
    </location>
</feature>
<feature type="transmembrane region" description="Helical" evidence="8">
    <location>
        <begin position="176"/>
        <end position="201"/>
    </location>
</feature>
<keyword evidence="5 8" id="KW-1133">Transmembrane helix</keyword>
<feature type="transmembrane region" description="Helical" evidence="8">
    <location>
        <begin position="26"/>
        <end position="44"/>
    </location>
</feature>
<feature type="transmembrane region" description="Helical" evidence="8">
    <location>
        <begin position="317"/>
        <end position="339"/>
    </location>
</feature>
<feature type="transmembrane region" description="Helical" evidence="8">
    <location>
        <begin position="75"/>
        <end position="92"/>
    </location>
</feature>
<dbReference type="InterPro" id="IPR018584">
    <property type="entry name" value="GT87"/>
</dbReference>
<evidence type="ECO:0000256" key="7">
    <source>
        <dbReference type="ARBA" id="ARBA00024033"/>
    </source>
</evidence>
<feature type="transmembrane region" description="Helical" evidence="8">
    <location>
        <begin position="351"/>
        <end position="373"/>
    </location>
</feature>
<dbReference type="RefSeq" id="WP_345434564.1">
    <property type="nucleotide sequence ID" value="NZ_BAABHK010000009.1"/>
</dbReference>
<keyword evidence="6 8" id="KW-0472">Membrane</keyword>
<comment type="similarity">
    <text evidence="7">Belongs to the glycosyltransferase 87 family.</text>
</comment>
<protein>
    <submittedName>
        <fullName evidence="9">Glycosyltransferase 87 family protein</fullName>
    </submittedName>
</protein>
<dbReference type="Pfam" id="PF09594">
    <property type="entry name" value="GT87"/>
    <property type="match status" value="1"/>
</dbReference>
<gene>
    <name evidence="9" type="ORF">GCM10023196_061200</name>
</gene>
<feature type="transmembrane region" description="Helical" evidence="8">
    <location>
        <begin position="229"/>
        <end position="252"/>
    </location>
</feature>
<keyword evidence="10" id="KW-1185">Reference proteome</keyword>
<keyword evidence="3" id="KW-0808">Transferase</keyword>
<dbReference type="EMBL" id="BAABHK010000009">
    <property type="protein sequence ID" value="GAA4631511.1"/>
    <property type="molecule type" value="Genomic_DNA"/>
</dbReference>
<evidence type="ECO:0000256" key="1">
    <source>
        <dbReference type="ARBA" id="ARBA00004651"/>
    </source>
</evidence>
<evidence type="ECO:0000256" key="3">
    <source>
        <dbReference type="ARBA" id="ARBA00022679"/>
    </source>
</evidence>
<keyword evidence="4 8" id="KW-0812">Transmembrane</keyword>
<evidence type="ECO:0000256" key="2">
    <source>
        <dbReference type="ARBA" id="ARBA00022475"/>
    </source>
</evidence>
<dbReference type="Proteomes" id="UP001501442">
    <property type="component" value="Unassembled WGS sequence"/>
</dbReference>
<evidence type="ECO:0000256" key="6">
    <source>
        <dbReference type="ARBA" id="ARBA00023136"/>
    </source>
</evidence>
<evidence type="ECO:0000256" key="8">
    <source>
        <dbReference type="SAM" id="Phobius"/>
    </source>
</evidence>
<evidence type="ECO:0000256" key="4">
    <source>
        <dbReference type="ARBA" id="ARBA00022692"/>
    </source>
</evidence>
<proteinExistence type="inferred from homology"/>
<sequence>MTTTVSAGRTAAAAHRPPAWESVPEPLWYAVFAGFAGLFAVLAGPAAHRVWGTVAAAGYAGAALVAGTSRTAGRVCAFTGAALIPLMVLLATSRAQEEVSVVARSGAALLRHGTPYPRPPADAAYTSYDPYLPGMAVFGLTGLDPRILFTGVFAAAIAAGTVVSRSHGGPRRVGRAGMPAVVLGSPLVVILASPLVALPVAVGGDDLPVLGCACLGLALARHRPGTAGLVLGAAGTLKLTASPVLITVFFLLRARGQARRYVIAATAVLTAGVGVPAALDPSGFATNVVLFPMGLTPATSPAASPLPGHLLAGLGPAGHAAAVTLLVLAAVAVGVSLVLRPPPDVRAAARRAALGLALAVCLLPATRWGYLLYPAVLAAWSRMPGHVALISPERAPEGVTPCLAA</sequence>
<name>A0ABP8UHK3_9ACTN</name>
<feature type="transmembrane region" description="Helical" evidence="8">
    <location>
        <begin position="147"/>
        <end position="164"/>
    </location>
</feature>
<organism evidence="9 10">
    <name type="scientific">Actinoallomurus vinaceus</name>
    <dbReference type="NCBI Taxonomy" id="1080074"/>
    <lineage>
        <taxon>Bacteria</taxon>
        <taxon>Bacillati</taxon>
        <taxon>Actinomycetota</taxon>
        <taxon>Actinomycetes</taxon>
        <taxon>Streptosporangiales</taxon>
        <taxon>Thermomonosporaceae</taxon>
        <taxon>Actinoallomurus</taxon>
    </lineage>
</organism>
<comment type="subcellular location">
    <subcellularLocation>
        <location evidence="1">Cell membrane</location>
        <topology evidence="1">Multi-pass membrane protein</topology>
    </subcellularLocation>
</comment>
<evidence type="ECO:0000256" key="5">
    <source>
        <dbReference type="ARBA" id="ARBA00022989"/>
    </source>
</evidence>
<evidence type="ECO:0000313" key="9">
    <source>
        <dbReference type="EMBL" id="GAA4631511.1"/>
    </source>
</evidence>
<comment type="caution">
    <text evidence="9">The sequence shown here is derived from an EMBL/GenBank/DDBJ whole genome shotgun (WGS) entry which is preliminary data.</text>
</comment>
<evidence type="ECO:0000313" key="10">
    <source>
        <dbReference type="Proteomes" id="UP001501442"/>
    </source>
</evidence>
<reference evidence="10" key="1">
    <citation type="journal article" date="2019" name="Int. J. Syst. Evol. Microbiol.">
        <title>The Global Catalogue of Microorganisms (GCM) 10K type strain sequencing project: providing services to taxonomists for standard genome sequencing and annotation.</title>
        <authorList>
            <consortium name="The Broad Institute Genomics Platform"/>
            <consortium name="The Broad Institute Genome Sequencing Center for Infectious Disease"/>
            <person name="Wu L."/>
            <person name="Ma J."/>
        </authorList>
    </citation>
    <scope>NUCLEOTIDE SEQUENCE [LARGE SCALE GENOMIC DNA]</scope>
    <source>
        <strain evidence="10">JCM 17939</strain>
    </source>
</reference>
<accession>A0ABP8UHK3</accession>
<keyword evidence="2" id="KW-1003">Cell membrane</keyword>